<evidence type="ECO:0000256" key="5">
    <source>
        <dbReference type="ARBA" id="ARBA00022989"/>
    </source>
</evidence>
<accession>A0A0N0GQJ6</accession>
<feature type="transmembrane region" description="Helical" evidence="7">
    <location>
        <begin position="16"/>
        <end position="36"/>
    </location>
</feature>
<evidence type="ECO:0000256" key="6">
    <source>
        <dbReference type="ARBA" id="ARBA00023136"/>
    </source>
</evidence>
<gene>
    <name evidence="8" type="primary">aaeB</name>
    <name evidence="8" type="ORF">WG78_04250</name>
</gene>
<feature type="transmembrane region" description="Helical" evidence="7">
    <location>
        <begin position="56"/>
        <end position="74"/>
    </location>
</feature>
<dbReference type="AlphaFoldDB" id="A0A0N0GQJ6"/>
<protein>
    <submittedName>
        <fullName evidence="8">p-hydroxybenzoic acid efflux pump subunit AaeB</fullName>
    </submittedName>
</protein>
<feature type="transmembrane region" description="Helical" evidence="7">
    <location>
        <begin position="465"/>
        <end position="484"/>
    </location>
</feature>
<reference evidence="8 9" key="1">
    <citation type="submission" date="2015-07" db="EMBL/GenBank/DDBJ databases">
        <title>Draft genome sequence of the Amantichitinum ursilacus IGB-41, a new chitin-degrading bacterium.</title>
        <authorList>
            <person name="Kirstahler P."/>
            <person name="Guenther M."/>
            <person name="Grumaz C."/>
            <person name="Rupp S."/>
            <person name="Zibek S."/>
            <person name="Sohn K."/>
        </authorList>
    </citation>
    <scope>NUCLEOTIDE SEQUENCE [LARGE SCALE GENOMIC DNA]</scope>
    <source>
        <strain evidence="8 9">IGB-41</strain>
    </source>
</reference>
<feature type="transmembrane region" description="Helical" evidence="7">
    <location>
        <begin position="108"/>
        <end position="126"/>
    </location>
</feature>
<evidence type="ECO:0000256" key="1">
    <source>
        <dbReference type="ARBA" id="ARBA00004651"/>
    </source>
</evidence>
<evidence type="ECO:0000256" key="3">
    <source>
        <dbReference type="ARBA" id="ARBA00022475"/>
    </source>
</evidence>
<feature type="transmembrane region" description="Helical" evidence="7">
    <location>
        <begin position="387"/>
        <end position="405"/>
    </location>
</feature>
<keyword evidence="3" id="KW-1003">Cell membrane</keyword>
<dbReference type="PANTHER" id="PTHR30509">
    <property type="entry name" value="P-HYDROXYBENZOIC ACID EFFLUX PUMP SUBUNIT-RELATED"/>
    <property type="match status" value="1"/>
</dbReference>
<dbReference type="STRING" id="857265.WG78_04250"/>
<dbReference type="PATRIC" id="fig|857265.3.peg.870"/>
<keyword evidence="6 7" id="KW-0472">Membrane</keyword>
<feature type="transmembrane region" description="Helical" evidence="7">
    <location>
        <begin position="142"/>
        <end position="161"/>
    </location>
</feature>
<sequence length="677" mass="74324">MSAFSWRDWLFSGKTFAAAILALYIALALGLPRPYWAMSAVYVVSHPLSGATRSKALYRTLGTLLGASAAVWFVPALIDAPLILSAVVALWTGTLLYLSMLDRTPRSYVFMLAAYSLPLIALPAVNNPQGVFDIAVARSEEIILGIICASLVAAIVLPTRVSQALNGRLQAWMNDAADWAAEVLVPTDASKPAHHRHKLASDILALDLFITQMAYDAENREQVGLTRELRARMGMLLPVLSSLTGSLGEIRSQHHAVPDTLQTLLQHIASWIKQPYAPDMAMQAQLLRQQVQAYQPGPEVPHWIALLATNARARMLSLIALWQDCMQLQAQIRAGERDARWQPIYARWDLTSKARHYDYGMLWFSAGSASLFTFIACVLWRELGWADGASAVTLGAVACCFFAALDEPVPMLKIFFRWTVVSIVISAMWLFAVLPLSHEFETLAVLLAPPFLLIGLLITQPRYNLIGMLLGVNTATFLGVQGVYDANFTSFFNGNLAGLAGILFALIWTLVTRPFGVELAKRRLIQSSWRDLARNAAGDHEDDYRHLTARMLDRLGQLMPRLAASGDDSFSDGFRELRVGFSTLDLQRDEHRLQGPAQDAIHDVLCGVASHYDRALALAETTTASEQLRGQIDVAIERARHIDSAAALEAQNALVEIRTSLFPGATGPAATVALQEG</sequence>
<evidence type="ECO:0000256" key="7">
    <source>
        <dbReference type="SAM" id="Phobius"/>
    </source>
</evidence>
<comment type="subcellular location">
    <subcellularLocation>
        <location evidence="1">Cell membrane</location>
        <topology evidence="1">Multi-pass membrane protein</topology>
    </subcellularLocation>
</comment>
<dbReference type="Proteomes" id="UP000037939">
    <property type="component" value="Unassembled WGS sequence"/>
</dbReference>
<dbReference type="PANTHER" id="PTHR30509:SF9">
    <property type="entry name" value="MULTIDRUG RESISTANCE PROTEIN MDTO"/>
    <property type="match status" value="1"/>
</dbReference>
<feature type="transmembrane region" description="Helical" evidence="7">
    <location>
        <begin position="361"/>
        <end position="381"/>
    </location>
</feature>
<feature type="transmembrane region" description="Helical" evidence="7">
    <location>
        <begin position="80"/>
        <end position="101"/>
    </location>
</feature>
<keyword evidence="9" id="KW-1185">Reference proteome</keyword>
<dbReference type="GO" id="GO:0005886">
    <property type="term" value="C:plasma membrane"/>
    <property type="evidence" value="ECO:0007669"/>
    <property type="project" value="UniProtKB-SubCell"/>
</dbReference>
<name>A0A0N0GQJ6_9NEIS</name>
<keyword evidence="4 7" id="KW-0812">Transmembrane</keyword>
<feature type="transmembrane region" description="Helical" evidence="7">
    <location>
        <begin position="414"/>
        <end position="434"/>
    </location>
</feature>
<evidence type="ECO:0000256" key="4">
    <source>
        <dbReference type="ARBA" id="ARBA00022692"/>
    </source>
</evidence>
<organism evidence="8 9">
    <name type="scientific">Amantichitinum ursilacus</name>
    <dbReference type="NCBI Taxonomy" id="857265"/>
    <lineage>
        <taxon>Bacteria</taxon>
        <taxon>Pseudomonadati</taxon>
        <taxon>Pseudomonadota</taxon>
        <taxon>Betaproteobacteria</taxon>
        <taxon>Neisseriales</taxon>
        <taxon>Chitinibacteraceae</taxon>
        <taxon>Amantichitinum</taxon>
    </lineage>
</organism>
<keyword evidence="2" id="KW-0813">Transport</keyword>
<dbReference type="InterPro" id="IPR006726">
    <property type="entry name" value="PHBA_efflux_AaeB/fusaric-R"/>
</dbReference>
<evidence type="ECO:0000256" key="2">
    <source>
        <dbReference type="ARBA" id="ARBA00022448"/>
    </source>
</evidence>
<proteinExistence type="predicted"/>
<comment type="caution">
    <text evidence="8">The sequence shown here is derived from an EMBL/GenBank/DDBJ whole genome shotgun (WGS) entry which is preliminary data.</text>
</comment>
<dbReference type="Pfam" id="PF04632">
    <property type="entry name" value="FUSC"/>
    <property type="match status" value="1"/>
</dbReference>
<dbReference type="EMBL" id="LAQT01000002">
    <property type="protein sequence ID" value="KPC54753.1"/>
    <property type="molecule type" value="Genomic_DNA"/>
</dbReference>
<dbReference type="OrthoDB" id="6538131at2"/>
<evidence type="ECO:0000313" key="9">
    <source>
        <dbReference type="Proteomes" id="UP000037939"/>
    </source>
</evidence>
<keyword evidence="5 7" id="KW-1133">Transmembrane helix</keyword>
<feature type="transmembrane region" description="Helical" evidence="7">
    <location>
        <begin position="496"/>
        <end position="516"/>
    </location>
</feature>
<evidence type="ECO:0000313" key="8">
    <source>
        <dbReference type="EMBL" id="KPC54753.1"/>
    </source>
</evidence>
<feature type="transmembrane region" description="Helical" evidence="7">
    <location>
        <begin position="440"/>
        <end position="458"/>
    </location>
</feature>
<dbReference type="RefSeq" id="WP_053936528.1">
    <property type="nucleotide sequence ID" value="NZ_LAQT01000002.1"/>
</dbReference>
<dbReference type="GO" id="GO:0022857">
    <property type="term" value="F:transmembrane transporter activity"/>
    <property type="evidence" value="ECO:0007669"/>
    <property type="project" value="InterPro"/>
</dbReference>